<evidence type="ECO:0000313" key="2">
    <source>
        <dbReference type="Proteomes" id="UP001370490"/>
    </source>
</evidence>
<reference evidence="1 2" key="1">
    <citation type="submission" date="2023-12" db="EMBL/GenBank/DDBJ databases">
        <title>A high-quality genome assembly for Dillenia turbinata (Dilleniales).</title>
        <authorList>
            <person name="Chanderbali A."/>
        </authorList>
    </citation>
    <scope>NUCLEOTIDE SEQUENCE [LARGE SCALE GENOMIC DNA]</scope>
    <source>
        <strain evidence="1">LSX21</strain>
        <tissue evidence="1">Leaf</tissue>
    </source>
</reference>
<name>A0AAN8VLG7_9MAGN</name>
<accession>A0AAN8VLG7</accession>
<comment type="caution">
    <text evidence="1">The sequence shown here is derived from an EMBL/GenBank/DDBJ whole genome shotgun (WGS) entry which is preliminary data.</text>
</comment>
<dbReference type="SUPFAM" id="SSF55008">
    <property type="entry name" value="HMA, heavy metal-associated domain"/>
    <property type="match status" value="1"/>
</dbReference>
<dbReference type="AlphaFoldDB" id="A0AAN8VLG7"/>
<sequence>MCADIESYKVDRQLNNVTVKGNVTNEEVMRVIRKIGKTASNWDASDGEEVKFNSSSSNK</sequence>
<dbReference type="GO" id="GO:0046872">
    <property type="term" value="F:metal ion binding"/>
    <property type="evidence" value="ECO:0007669"/>
    <property type="project" value="InterPro"/>
</dbReference>
<gene>
    <name evidence="1" type="ORF">RJ641_005737</name>
</gene>
<evidence type="ECO:0000313" key="1">
    <source>
        <dbReference type="EMBL" id="KAK6929532.1"/>
    </source>
</evidence>
<protein>
    <recommendedName>
        <fullName evidence="3">HMA domain-containing protein</fullName>
    </recommendedName>
</protein>
<proteinExistence type="predicted"/>
<dbReference type="Proteomes" id="UP001370490">
    <property type="component" value="Unassembled WGS sequence"/>
</dbReference>
<evidence type="ECO:0008006" key="3">
    <source>
        <dbReference type="Google" id="ProtNLM"/>
    </source>
</evidence>
<organism evidence="1 2">
    <name type="scientific">Dillenia turbinata</name>
    <dbReference type="NCBI Taxonomy" id="194707"/>
    <lineage>
        <taxon>Eukaryota</taxon>
        <taxon>Viridiplantae</taxon>
        <taxon>Streptophyta</taxon>
        <taxon>Embryophyta</taxon>
        <taxon>Tracheophyta</taxon>
        <taxon>Spermatophyta</taxon>
        <taxon>Magnoliopsida</taxon>
        <taxon>eudicotyledons</taxon>
        <taxon>Gunneridae</taxon>
        <taxon>Pentapetalae</taxon>
        <taxon>Dilleniales</taxon>
        <taxon>Dilleniaceae</taxon>
        <taxon>Dillenia</taxon>
    </lineage>
</organism>
<dbReference type="Gene3D" id="3.30.70.100">
    <property type="match status" value="1"/>
</dbReference>
<keyword evidence="2" id="KW-1185">Reference proteome</keyword>
<dbReference type="InterPro" id="IPR036163">
    <property type="entry name" value="HMA_dom_sf"/>
</dbReference>
<dbReference type="EMBL" id="JBAMMX010000013">
    <property type="protein sequence ID" value="KAK6929532.1"/>
    <property type="molecule type" value="Genomic_DNA"/>
</dbReference>